<dbReference type="GO" id="GO:0003700">
    <property type="term" value="F:DNA-binding transcription factor activity"/>
    <property type="evidence" value="ECO:0007669"/>
    <property type="project" value="InterPro"/>
</dbReference>
<dbReference type="CDD" id="cd07377">
    <property type="entry name" value="WHTH_GntR"/>
    <property type="match status" value="1"/>
</dbReference>
<comment type="caution">
    <text evidence="6">The sequence shown here is derived from an EMBL/GenBank/DDBJ whole genome shotgun (WGS) entry which is preliminary data.</text>
</comment>
<dbReference type="PANTHER" id="PTHR43537">
    <property type="entry name" value="TRANSCRIPTIONAL REGULATOR, GNTR FAMILY"/>
    <property type="match status" value="1"/>
</dbReference>
<name>A0A2T0Q4L5_9ACTN</name>
<evidence type="ECO:0000313" key="6">
    <source>
        <dbReference type="EMBL" id="PRX98713.1"/>
    </source>
</evidence>
<evidence type="ECO:0000256" key="2">
    <source>
        <dbReference type="ARBA" id="ARBA00023125"/>
    </source>
</evidence>
<dbReference type="SUPFAM" id="SSF46785">
    <property type="entry name" value="Winged helix' DNA-binding domain"/>
    <property type="match status" value="1"/>
</dbReference>
<dbReference type="PANTHER" id="PTHR43537:SF47">
    <property type="entry name" value="REGULATORY PROTEIN GNTR HTH"/>
    <property type="match status" value="1"/>
</dbReference>
<dbReference type="Pfam" id="PF00392">
    <property type="entry name" value="GntR"/>
    <property type="match status" value="1"/>
</dbReference>
<keyword evidence="7" id="KW-1185">Reference proteome</keyword>
<protein>
    <submittedName>
        <fullName evidence="6">DNA-binding FadR family transcriptional regulator</fullName>
    </submittedName>
</protein>
<evidence type="ECO:0000256" key="4">
    <source>
        <dbReference type="SAM" id="Coils"/>
    </source>
</evidence>
<reference evidence="6 7" key="1">
    <citation type="submission" date="2018-03" db="EMBL/GenBank/DDBJ databases">
        <title>Genomic Encyclopedia of Archaeal and Bacterial Type Strains, Phase II (KMG-II): from individual species to whole genera.</title>
        <authorList>
            <person name="Goeker M."/>
        </authorList>
    </citation>
    <scope>NUCLEOTIDE SEQUENCE [LARGE SCALE GENOMIC DNA]</scope>
    <source>
        <strain evidence="6 7">DSM 45601</strain>
    </source>
</reference>
<dbReference type="InterPro" id="IPR011711">
    <property type="entry name" value="GntR_C"/>
</dbReference>
<dbReference type="Pfam" id="PF07729">
    <property type="entry name" value="FCD"/>
    <property type="match status" value="1"/>
</dbReference>
<accession>A0A2T0Q4L5</accession>
<dbReference type="OrthoDB" id="5450856at2"/>
<dbReference type="PRINTS" id="PR00035">
    <property type="entry name" value="HTHGNTR"/>
</dbReference>
<proteinExistence type="predicted"/>
<dbReference type="SMART" id="SM00345">
    <property type="entry name" value="HTH_GNTR"/>
    <property type="match status" value="1"/>
</dbReference>
<evidence type="ECO:0000259" key="5">
    <source>
        <dbReference type="PROSITE" id="PS50949"/>
    </source>
</evidence>
<dbReference type="Gene3D" id="1.10.10.10">
    <property type="entry name" value="Winged helix-like DNA-binding domain superfamily/Winged helix DNA-binding domain"/>
    <property type="match status" value="1"/>
</dbReference>
<gene>
    <name evidence="6" type="ORF">CLV72_104292</name>
</gene>
<feature type="domain" description="HTH gntR-type" evidence="5">
    <location>
        <begin position="9"/>
        <end position="77"/>
    </location>
</feature>
<dbReference type="SMART" id="SM00895">
    <property type="entry name" value="FCD"/>
    <property type="match status" value="1"/>
</dbReference>
<evidence type="ECO:0000313" key="7">
    <source>
        <dbReference type="Proteomes" id="UP000237846"/>
    </source>
</evidence>
<keyword evidence="1" id="KW-0805">Transcription regulation</keyword>
<dbReference type="AlphaFoldDB" id="A0A2T0Q4L5"/>
<feature type="coiled-coil region" evidence="4">
    <location>
        <begin position="86"/>
        <end position="113"/>
    </location>
</feature>
<dbReference type="GO" id="GO:0003677">
    <property type="term" value="F:DNA binding"/>
    <property type="evidence" value="ECO:0007669"/>
    <property type="project" value="UniProtKB-KW"/>
</dbReference>
<evidence type="ECO:0000256" key="1">
    <source>
        <dbReference type="ARBA" id="ARBA00023015"/>
    </source>
</evidence>
<dbReference type="Proteomes" id="UP000237846">
    <property type="component" value="Unassembled WGS sequence"/>
</dbReference>
<sequence length="231" mass="25298">MPLESAQRTGLVEQVIAQLREQIARGEWAVGDRIPTEPELAAQLGVGRNTVREAVRALAHAGLLEIRQGSGTFVRATSELEGALRRRVARARMREALEVRRALELEAARLAARRRTDDDLRRLDDAMRRRTEALSAGAIPAFVDADVAVHRGVVAAAHNGLLSELYDHFGSALRDSILSSIGERLDESDRLDHQGLVDAVRARDPEAAARITACFLDELLTRTLTAEDAEG</sequence>
<dbReference type="EMBL" id="PVZC01000004">
    <property type="protein sequence ID" value="PRX98713.1"/>
    <property type="molecule type" value="Genomic_DNA"/>
</dbReference>
<keyword evidence="4" id="KW-0175">Coiled coil</keyword>
<dbReference type="InterPro" id="IPR008920">
    <property type="entry name" value="TF_FadR/GntR_C"/>
</dbReference>
<dbReference type="SUPFAM" id="SSF48008">
    <property type="entry name" value="GntR ligand-binding domain-like"/>
    <property type="match status" value="1"/>
</dbReference>
<evidence type="ECO:0000256" key="3">
    <source>
        <dbReference type="ARBA" id="ARBA00023163"/>
    </source>
</evidence>
<dbReference type="PROSITE" id="PS50949">
    <property type="entry name" value="HTH_GNTR"/>
    <property type="match status" value="1"/>
</dbReference>
<dbReference type="Gene3D" id="1.20.120.530">
    <property type="entry name" value="GntR ligand-binding domain-like"/>
    <property type="match status" value="1"/>
</dbReference>
<keyword evidence="3" id="KW-0804">Transcription</keyword>
<dbReference type="RefSeq" id="WP_106246109.1">
    <property type="nucleotide sequence ID" value="NZ_PVZC01000004.1"/>
</dbReference>
<dbReference type="InterPro" id="IPR036390">
    <property type="entry name" value="WH_DNA-bd_sf"/>
</dbReference>
<dbReference type="InterPro" id="IPR036388">
    <property type="entry name" value="WH-like_DNA-bd_sf"/>
</dbReference>
<dbReference type="InterPro" id="IPR000524">
    <property type="entry name" value="Tscrpt_reg_HTH_GntR"/>
</dbReference>
<keyword evidence="2 6" id="KW-0238">DNA-binding</keyword>
<organism evidence="6 7">
    <name type="scientific">Allonocardiopsis opalescens</name>
    <dbReference type="NCBI Taxonomy" id="1144618"/>
    <lineage>
        <taxon>Bacteria</taxon>
        <taxon>Bacillati</taxon>
        <taxon>Actinomycetota</taxon>
        <taxon>Actinomycetes</taxon>
        <taxon>Streptosporangiales</taxon>
        <taxon>Allonocardiopsis</taxon>
    </lineage>
</organism>